<comment type="caution">
    <text evidence="1">The sequence shown here is derived from an EMBL/GenBank/DDBJ whole genome shotgun (WGS) entry which is preliminary data.</text>
</comment>
<dbReference type="AlphaFoldDB" id="A0A832J5I5"/>
<name>A0A832J5I5_9GAMM</name>
<proteinExistence type="predicted"/>
<evidence type="ECO:0000313" key="1">
    <source>
        <dbReference type="EMBL" id="HHJ80968.1"/>
    </source>
</evidence>
<reference evidence="1" key="1">
    <citation type="journal article" date="2020" name="mSystems">
        <title>Genome- and Community-Level Interaction Insights into Carbon Utilization and Element Cycling Functions of Hydrothermarchaeota in Hydrothermal Sediment.</title>
        <authorList>
            <person name="Zhou Z."/>
            <person name="Liu Y."/>
            <person name="Xu W."/>
            <person name="Pan J."/>
            <person name="Luo Z.H."/>
            <person name="Li M."/>
        </authorList>
    </citation>
    <scope>NUCLEOTIDE SEQUENCE [LARGE SCALE GENOMIC DNA]</scope>
    <source>
        <strain evidence="1">HyVt-505</strain>
    </source>
</reference>
<dbReference type="EMBL" id="DRNF01000313">
    <property type="protein sequence ID" value="HHJ80968.1"/>
    <property type="molecule type" value="Genomic_DNA"/>
</dbReference>
<gene>
    <name evidence="1" type="ORF">ENJ65_04980</name>
</gene>
<organism evidence="1">
    <name type="scientific">Candidatus Tenderia electrophaga</name>
    <dbReference type="NCBI Taxonomy" id="1748243"/>
    <lineage>
        <taxon>Bacteria</taxon>
        <taxon>Pseudomonadati</taxon>
        <taxon>Pseudomonadota</taxon>
        <taxon>Gammaproteobacteria</taxon>
        <taxon>Candidatus Tenderiales</taxon>
        <taxon>Candidatus Tenderiaceae</taxon>
        <taxon>Candidatus Tenderia</taxon>
    </lineage>
</organism>
<sequence>MGGSGSGSWYRWNAQNTCEEVKQIDIRYMRKQGLLKSGYSGSLSWTRGSESSGNISYRVEQSRLILNYRFREHGGDWQPVEESVWFDRTPCNYGGERLWFLCPRCSKRVALLYGVDARFLCRHCYNIHYSSQMKGKLDQLIDQKRELGRRIFEDYDGYGWRKRKGMHQKTFDRLYLKYQWLDIKINEETMLRFGMHFDL</sequence>
<accession>A0A832J5I5</accession>
<protein>
    <submittedName>
        <fullName evidence="1">Uncharacterized protein</fullName>
    </submittedName>
</protein>
<dbReference type="Proteomes" id="UP000885832">
    <property type="component" value="Unassembled WGS sequence"/>
</dbReference>